<dbReference type="Gene3D" id="3.40.190.10">
    <property type="entry name" value="Periplasmic binding protein-like II"/>
    <property type="match status" value="2"/>
</dbReference>
<name>A0A1C3XTR7_9BRAD</name>
<dbReference type="EMBL" id="FMAI01000041">
    <property type="protein sequence ID" value="SCB55426.1"/>
    <property type="molecule type" value="Genomic_DNA"/>
</dbReference>
<dbReference type="PANTHER" id="PTHR30222">
    <property type="entry name" value="SPERMIDINE/PUTRESCINE-BINDING PERIPLASMIC PROTEIN"/>
    <property type="match status" value="1"/>
</dbReference>
<keyword evidence="1" id="KW-0732">Signal</keyword>
<proteinExistence type="predicted"/>
<sequence length="375" mass="41020">MKDRVGGLHRGLTRRSFVESAAALLSVPFVARATAAWAQERLAGSGEVVVFSYGGSYTQAVRKYVYEPFTKATGIAVVDVTADIAEPQVRAMTRAGRVDWDVALIDGQNYPTMHDAGLFQPIDYGLWDDEALKGAPQSARLSDAVVAFRSTTLLAYDERSFPKGGPQNWADFWNVKAFPGPRGLSSVARHMVLALAADGVPNSDRWPLTDDKVERALKKLSEIKPNVAKWWTAGGEPVQALINREFVMTSCYDGRAVSAIRQGAPIRMVWSGGNLVYVYWTVLKGAPNSGNAQKLVAFLNRAQNAAAFTMGTNLTGPNVNQLQHLPADLVPLLSITEDNASQLVAQDDAWLAAKRPDGKTNVDYLQERWLAWRAQ</sequence>
<dbReference type="SUPFAM" id="SSF53850">
    <property type="entry name" value="Periplasmic binding protein-like II"/>
    <property type="match status" value="1"/>
</dbReference>
<dbReference type="PROSITE" id="PS51318">
    <property type="entry name" value="TAT"/>
    <property type="match status" value="1"/>
</dbReference>
<evidence type="ECO:0000313" key="3">
    <source>
        <dbReference type="EMBL" id="SCB55426.1"/>
    </source>
</evidence>
<keyword evidence="4" id="KW-1185">Reference proteome</keyword>
<dbReference type="AlphaFoldDB" id="A0A1C3XTR7"/>
<dbReference type="InterPro" id="IPR006059">
    <property type="entry name" value="SBP"/>
</dbReference>
<dbReference type="InterPro" id="IPR006311">
    <property type="entry name" value="TAT_signal"/>
</dbReference>
<evidence type="ECO:0000256" key="1">
    <source>
        <dbReference type="ARBA" id="ARBA00022729"/>
    </source>
</evidence>
<protein>
    <submittedName>
        <fullName evidence="3">Putative spermidine/putrescine transport system substrate-binding protein</fullName>
    </submittedName>
</protein>
<dbReference type="CDD" id="cd13589">
    <property type="entry name" value="PBP2_polyamine_RpCGA009"/>
    <property type="match status" value="1"/>
</dbReference>
<evidence type="ECO:0000256" key="2">
    <source>
        <dbReference type="ARBA" id="ARBA00022764"/>
    </source>
</evidence>
<dbReference type="PANTHER" id="PTHR30222:SF2">
    <property type="entry name" value="ABC TRANSPORTER SUBSTRATE-BINDING PROTEIN"/>
    <property type="match status" value="1"/>
</dbReference>
<dbReference type="Pfam" id="PF13416">
    <property type="entry name" value="SBP_bac_8"/>
    <property type="match status" value="1"/>
</dbReference>
<keyword evidence="2" id="KW-0574">Periplasm</keyword>
<reference evidence="4" key="1">
    <citation type="submission" date="2016-08" db="EMBL/GenBank/DDBJ databases">
        <authorList>
            <person name="Varghese N."/>
            <person name="Submissions Spin"/>
        </authorList>
    </citation>
    <scope>NUCLEOTIDE SEQUENCE [LARGE SCALE GENOMIC DNA]</scope>
    <source>
        <strain evidence="4">ERR11</strain>
    </source>
</reference>
<evidence type="ECO:0000313" key="4">
    <source>
        <dbReference type="Proteomes" id="UP000199184"/>
    </source>
</evidence>
<dbReference type="RefSeq" id="WP_165637909.1">
    <property type="nucleotide sequence ID" value="NZ_FMAI01000041.1"/>
</dbReference>
<organism evidence="3 4">
    <name type="scientific">Bradyrhizobium shewense</name>
    <dbReference type="NCBI Taxonomy" id="1761772"/>
    <lineage>
        <taxon>Bacteria</taxon>
        <taxon>Pseudomonadati</taxon>
        <taxon>Pseudomonadota</taxon>
        <taxon>Alphaproteobacteria</taxon>
        <taxon>Hyphomicrobiales</taxon>
        <taxon>Nitrobacteraceae</taxon>
        <taxon>Bradyrhizobium</taxon>
    </lineage>
</organism>
<dbReference type="Proteomes" id="UP000199184">
    <property type="component" value="Unassembled WGS sequence"/>
</dbReference>
<gene>
    <name evidence="3" type="ORF">GA0061098_10418</name>
</gene>
<accession>A0A1C3XTR7</accession>